<sequence length="142" mass="15418">MRRERRTPEMTQICPSTEAGGVNHGARARSTRPRAGSEHARPGPRPSLSAVSYGETVDCHGEDREEARSALAGLFFRLAEPARKDGIWRSKVHTGLRGNKGSEPVALWAAKSGKVILISVPPDATPDFASLAERLSYNDGER</sequence>
<proteinExistence type="predicted"/>
<evidence type="ECO:0000313" key="2">
    <source>
        <dbReference type="EMBL" id="KAJ8378249.1"/>
    </source>
</evidence>
<protein>
    <submittedName>
        <fullName evidence="2">Uncharacterized protein</fullName>
    </submittedName>
</protein>
<dbReference type="EMBL" id="JAINUG010000326">
    <property type="protein sequence ID" value="KAJ8378249.1"/>
    <property type="molecule type" value="Genomic_DNA"/>
</dbReference>
<gene>
    <name evidence="2" type="ORF">AAFF_G00244530</name>
</gene>
<dbReference type="AlphaFoldDB" id="A0AAD7RDF8"/>
<reference evidence="2" key="1">
    <citation type="journal article" date="2023" name="Science">
        <title>Genome structures resolve the early diversification of teleost fishes.</title>
        <authorList>
            <person name="Parey E."/>
            <person name="Louis A."/>
            <person name="Montfort J."/>
            <person name="Bouchez O."/>
            <person name="Roques C."/>
            <person name="Iampietro C."/>
            <person name="Lluch J."/>
            <person name="Castinel A."/>
            <person name="Donnadieu C."/>
            <person name="Desvignes T."/>
            <person name="Floi Bucao C."/>
            <person name="Jouanno E."/>
            <person name="Wen M."/>
            <person name="Mejri S."/>
            <person name="Dirks R."/>
            <person name="Jansen H."/>
            <person name="Henkel C."/>
            <person name="Chen W.J."/>
            <person name="Zahm M."/>
            <person name="Cabau C."/>
            <person name="Klopp C."/>
            <person name="Thompson A.W."/>
            <person name="Robinson-Rechavi M."/>
            <person name="Braasch I."/>
            <person name="Lecointre G."/>
            <person name="Bobe J."/>
            <person name="Postlethwait J.H."/>
            <person name="Berthelot C."/>
            <person name="Roest Crollius H."/>
            <person name="Guiguen Y."/>
        </authorList>
    </citation>
    <scope>NUCLEOTIDE SEQUENCE</scope>
    <source>
        <strain evidence="2">NC1722</strain>
    </source>
</reference>
<dbReference type="Proteomes" id="UP001221898">
    <property type="component" value="Unassembled WGS sequence"/>
</dbReference>
<organism evidence="2 3">
    <name type="scientific">Aldrovandia affinis</name>
    <dbReference type="NCBI Taxonomy" id="143900"/>
    <lineage>
        <taxon>Eukaryota</taxon>
        <taxon>Metazoa</taxon>
        <taxon>Chordata</taxon>
        <taxon>Craniata</taxon>
        <taxon>Vertebrata</taxon>
        <taxon>Euteleostomi</taxon>
        <taxon>Actinopterygii</taxon>
        <taxon>Neopterygii</taxon>
        <taxon>Teleostei</taxon>
        <taxon>Notacanthiformes</taxon>
        <taxon>Halosauridae</taxon>
        <taxon>Aldrovandia</taxon>
    </lineage>
</organism>
<evidence type="ECO:0000313" key="3">
    <source>
        <dbReference type="Proteomes" id="UP001221898"/>
    </source>
</evidence>
<evidence type="ECO:0000256" key="1">
    <source>
        <dbReference type="SAM" id="MobiDB-lite"/>
    </source>
</evidence>
<feature type="region of interest" description="Disordered" evidence="1">
    <location>
        <begin position="1"/>
        <end position="53"/>
    </location>
</feature>
<comment type="caution">
    <text evidence="2">The sequence shown here is derived from an EMBL/GenBank/DDBJ whole genome shotgun (WGS) entry which is preliminary data.</text>
</comment>
<accession>A0AAD7RDF8</accession>
<keyword evidence="3" id="KW-1185">Reference proteome</keyword>
<name>A0AAD7RDF8_9TELE</name>